<protein>
    <submittedName>
        <fullName evidence="2">DUF2140 family protein</fullName>
    </submittedName>
</protein>
<reference evidence="2 3" key="1">
    <citation type="submission" date="2019-08" db="EMBL/GenBank/DDBJ databases">
        <authorList>
            <person name="Lei W."/>
        </authorList>
    </citation>
    <scope>NUCLEOTIDE SEQUENCE [LARGE SCALE GENOMIC DNA]</scope>
    <source>
        <strain evidence="2 3">CCUG 66496</strain>
    </source>
</reference>
<keyword evidence="1" id="KW-0812">Transmembrane</keyword>
<keyword evidence="3" id="KW-1185">Reference proteome</keyword>
<evidence type="ECO:0000313" key="2">
    <source>
        <dbReference type="EMBL" id="TWS98979.1"/>
    </source>
</evidence>
<gene>
    <name evidence="2" type="ORF">FRX57_01900</name>
</gene>
<dbReference type="RefSeq" id="WP_146566079.1">
    <property type="nucleotide sequence ID" value="NZ_VOHL01000001.1"/>
</dbReference>
<keyword evidence="1" id="KW-1133">Transmembrane helix</keyword>
<organism evidence="2 3">
    <name type="scientific">Streptococcus cuniculipharyngis</name>
    <dbReference type="NCBI Taxonomy" id="1562651"/>
    <lineage>
        <taxon>Bacteria</taxon>
        <taxon>Bacillati</taxon>
        <taxon>Bacillota</taxon>
        <taxon>Bacilli</taxon>
        <taxon>Lactobacillales</taxon>
        <taxon>Streptococcaceae</taxon>
        <taxon>Streptococcus</taxon>
    </lineage>
</organism>
<dbReference type="InterPro" id="IPR018672">
    <property type="entry name" value="DUF2140"/>
</dbReference>
<dbReference type="EMBL" id="VOHL01000001">
    <property type="protein sequence ID" value="TWS98979.1"/>
    <property type="molecule type" value="Genomic_DNA"/>
</dbReference>
<dbReference type="Proteomes" id="UP000317430">
    <property type="component" value="Unassembled WGS sequence"/>
</dbReference>
<proteinExistence type="predicted"/>
<keyword evidence="1" id="KW-0472">Membrane</keyword>
<evidence type="ECO:0000313" key="3">
    <source>
        <dbReference type="Proteomes" id="UP000317430"/>
    </source>
</evidence>
<accession>A0A5C5SDZ0</accession>
<feature type="transmembrane region" description="Helical" evidence="1">
    <location>
        <begin position="12"/>
        <end position="35"/>
    </location>
</feature>
<dbReference type="OrthoDB" id="2241695at2"/>
<name>A0A5C5SDZ0_9STRE</name>
<dbReference type="Pfam" id="PF09911">
    <property type="entry name" value="DUF2140"/>
    <property type="match status" value="1"/>
</dbReference>
<dbReference type="AlphaFoldDB" id="A0A5C5SDZ0"/>
<evidence type="ECO:0000256" key="1">
    <source>
        <dbReference type="SAM" id="Phobius"/>
    </source>
</evidence>
<comment type="caution">
    <text evidence="2">The sequence shown here is derived from an EMBL/GenBank/DDBJ whole genome shotgun (WGS) entry which is preliminary data.</text>
</comment>
<sequence length="198" mass="22703">MKQEKIGKSKLWKWAFFLLLALNLAFVAFIASRLLEKSDRQMPQTNQTSQQDVTLGLFQTNRQQLNQALASYLEDYQSKQLSYQVYATANAIVFEGTYQLLGYDLPLYLYFQPYRLASGALELKVTSVSVGTLALPIKEVLKYIQSSYKLPQVVTILPKEEAIRIMLQDLKNEAGIYVKASKVDLLEDEIIFEVFKKK</sequence>